<evidence type="ECO:0000256" key="1">
    <source>
        <dbReference type="SAM" id="MobiDB-lite"/>
    </source>
</evidence>
<dbReference type="AlphaFoldDB" id="A0A0C9UMB2"/>
<accession>A0A0C9UMB2</accession>
<dbReference type="Proteomes" id="UP000054279">
    <property type="component" value="Unassembled WGS sequence"/>
</dbReference>
<feature type="compositionally biased region" description="Low complexity" evidence="1">
    <location>
        <begin position="125"/>
        <end position="135"/>
    </location>
</feature>
<keyword evidence="3" id="KW-1185">Reference proteome</keyword>
<gene>
    <name evidence="2" type="ORF">M422DRAFT_782376</name>
</gene>
<feature type="region of interest" description="Disordered" evidence="1">
    <location>
        <begin position="11"/>
        <end position="153"/>
    </location>
</feature>
<dbReference type="HOGENOM" id="CLU_1714440_0_0_1"/>
<reference evidence="2 3" key="1">
    <citation type="submission" date="2014-06" db="EMBL/GenBank/DDBJ databases">
        <title>Evolutionary Origins and Diversification of the Mycorrhizal Mutualists.</title>
        <authorList>
            <consortium name="DOE Joint Genome Institute"/>
            <consortium name="Mycorrhizal Genomics Consortium"/>
            <person name="Kohler A."/>
            <person name="Kuo A."/>
            <person name="Nagy L.G."/>
            <person name="Floudas D."/>
            <person name="Copeland A."/>
            <person name="Barry K.W."/>
            <person name="Cichocki N."/>
            <person name="Veneault-Fourrey C."/>
            <person name="LaButti K."/>
            <person name="Lindquist E.A."/>
            <person name="Lipzen A."/>
            <person name="Lundell T."/>
            <person name="Morin E."/>
            <person name="Murat C."/>
            <person name="Riley R."/>
            <person name="Ohm R."/>
            <person name="Sun H."/>
            <person name="Tunlid A."/>
            <person name="Henrissat B."/>
            <person name="Grigoriev I.V."/>
            <person name="Hibbett D.S."/>
            <person name="Martin F."/>
        </authorList>
    </citation>
    <scope>NUCLEOTIDE SEQUENCE [LARGE SCALE GENOMIC DNA]</scope>
    <source>
        <strain evidence="2 3">SS14</strain>
    </source>
</reference>
<evidence type="ECO:0000313" key="3">
    <source>
        <dbReference type="Proteomes" id="UP000054279"/>
    </source>
</evidence>
<name>A0A0C9UMB2_SPHS4</name>
<dbReference type="EMBL" id="KN837183">
    <property type="protein sequence ID" value="KIJ35969.1"/>
    <property type="molecule type" value="Genomic_DNA"/>
</dbReference>
<evidence type="ECO:0000313" key="2">
    <source>
        <dbReference type="EMBL" id="KIJ35969.1"/>
    </source>
</evidence>
<protein>
    <submittedName>
        <fullName evidence="2">Uncharacterized protein</fullName>
    </submittedName>
</protein>
<organism evidence="2 3">
    <name type="scientific">Sphaerobolus stellatus (strain SS14)</name>
    <dbReference type="NCBI Taxonomy" id="990650"/>
    <lineage>
        <taxon>Eukaryota</taxon>
        <taxon>Fungi</taxon>
        <taxon>Dikarya</taxon>
        <taxon>Basidiomycota</taxon>
        <taxon>Agaricomycotina</taxon>
        <taxon>Agaricomycetes</taxon>
        <taxon>Phallomycetidae</taxon>
        <taxon>Geastrales</taxon>
        <taxon>Sphaerobolaceae</taxon>
        <taxon>Sphaerobolus</taxon>
    </lineage>
</organism>
<feature type="compositionally biased region" description="Low complexity" evidence="1">
    <location>
        <begin position="41"/>
        <end position="61"/>
    </location>
</feature>
<feature type="compositionally biased region" description="Low complexity" evidence="1">
    <location>
        <begin position="69"/>
        <end position="85"/>
    </location>
</feature>
<feature type="compositionally biased region" description="Polar residues" evidence="1">
    <location>
        <begin position="136"/>
        <end position="153"/>
    </location>
</feature>
<proteinExistence type="predicted"/>
<feature type="compositionally biased region" description="Gly residues" evidence="1">
    <location>
        <begin position="25"/>
        <end position="40"/>
    </location>
</feature>
<sequence length="153" mass="14691">MYVPLVSVWLNNSKTKGLERRKGGGKGGGGKGGSGGGSEGSSGSSGSSSSESSGSSRGSGSDSAVPIRSGTSTAGTTSAASKGTTQVTMIPPGQPFTGRTVGGGTRDQSYGTSTGTPPNPPAPAAPSASSPSKPTILTQTPIASYPTTQPSSP</sequence>